<dbReference type="SUPFAM" id="SSF56784">
    <property type="entry name" value="HAD-like"/>
    <property type="match status" value="1"/>
</dbReference>
<feature type="transmembrane region" description="Helical" evidence="13">
    <location>
        <begin position="222"/>
        <end position="239"/>
    </location>
</feature>
<keyword evidence="9" id="KW-1278">Translocase</keyword>
<reference evidence="15" key="1">
    <citation type="submission" date="2023-05" db="EMBL/GenBank/DDBJ databases">
        <title>Nepenthes gracilis genome sequencing.</title>
        <authorList>
            <person name="Fukushima K."/>
        </authorList>
    </citation>
    <scope>NUCLEOTIDE SEQUENCE</scope>
    <source>
        <strain evidence="15">SING2019-196</strain>
    </source>
</reference>
<dbReference type="Pfam" id="PF16212">
    <property type="entry name" value="PhoLip_ATPase_C"/>
    <property type="match status" value="1"/>
</dbReference>
<dbReference type="GO" id="GO:0046872">
    <property type="term" value="F:metal ion binding"/>
    <property type="evidence" value="ECO:0007669"/>
    <property type="project" value="UniProtKB-KW"/>
</dbReference>
<evidence type="ECO:0000256" key="3">
    <source>
        <dbReference type="ARBA" id="ARBA00012189"/>
    </source>
</evidence>
<dbReference type="GO" id="GO:0005524">
    <property type="term" value="F:ATP binding"/>
    <property type="evidence" value="ECO:0007669"/>
    <property type="project" value="UniProtKB-KW"/>
</dbReference>
<feature type="domain" description="P-type ATPase C-terminal" evidence="14">
    <location>
        <begin position="158"/>
        <end position="238"/>
    </location>
</feature>
<dbReference type="NCBIfam" id="TIGR01494">
    <property type="entry name" value="ATPase_P-type"/>
    <property type="match status" value="1"/>
</dbReference>
<dbReference type="EC" id="7.6.2.1" evidence="3"/>
<keyword evidence="8" id="KW-0460">Magnesium</keyword>
<keyword evidence="10 13" id="KW-1133">Transmembrane helix</keyword>
<dbReference type="PANTHER" id="PTHR24092:SF175">
    <property type="entry name" value="PHOSPHOLIPID-TRANSPORTING ATPASE"/>
    <property type="match status" value="1"/>
</dbReference>
<comment type="caution">
    <text evidence="15">The sequence shown here is derived from an EMBL/GenBank/DDBJ whole genome shotgun (WGS) entry which is preliminary data.</text>
</comment>
<keyword evidence="11 13" id="KW-0472">Membrane</keyword>
<keyword evidence="6" id="KW-0547">Nucleotide-binding</keyword>
<evidence type="ECO:0000256" key="5">
    <source>
        <dbReference type="ARBA" id="ARBA00022723"/>
    </source>
</evidence>
<comment type="subcellular location">
    <subcellularLocation>
        <location evidence="1">Membrane</location>
        <topology evidence="1">Multi-pass membrane protein</topology>
    </subcellularLocation>
</comment>
<dbReference type="EMBL" id="BSYO01000024">
    <property type="protein sequence ID" value="GMH22547.1"/>
    <property type="molecule type" value="Genomic_DNA"/>
</dbReference>
<name>A0AAD3T5W2_NEPGR</name>
<dbReference type="InterPro" id="IPR001757">
    <property type="entry name" value="P_typ_ATPase"/>
</dbReference>
<keyword evidence="7" id="KW-0067">ATP-binding</keyword>
<evidence type="ECO:0000259" key="14">
    <source>
        <dbReference type="Pfam" id="PF16212"/>
    </source>
</evidence>
<evidence type="ECO:0000256" key="9">
    <source>
        <dbReference type="ARBA" id="ARBA00022967"/>
    </source>
</evidence>
<protein>
    <recommendedName>
        <fullName evidence="3">P-type phospholipid transporter</fullName>
        <ecNumber evidence="3">7.6.2.1</ecNumber>
    </recommendedName>
</protein>
<dbReference type="InterPro" id="IPR032630">
    <property type="entry name" value="P_typ_ATPase_c"/>
</dbReference>
<dbReference type="FunFam" id="3.40.50.1000:FF:000014">
    <property type="entry name" value="Phospholipid-transporting ATPase"/>
    <property type="match status" value="1"/>
</dbReference>
<dbReference type="Gene3D" id="3.40.50.1000">
    <property type="entry name" value="HAD superfamily/HAD-like"/>
    <property type="match status" value="1"/>
</dbReference>
<accession>A0AAD3T5W2</accession>
<evidence type="ECO:0000256" key="7">
    <source>
        <dbReference type="ARBA" id="ARBA00022840"/>
    </source>
</evidence>
<dbReference type="GO" id="GO:0140326">
    <property type="term" value="F:ATPase-coupled intramembrane lipid transporter activity"/>
    <property type="evidence" value="ECO:0007669"/>
    <property type="project" value="UniProtKB-EC"/>
</dbReference>
<evidence type="ECO:0000256" key="10">
    <source>
        <dbReference type="ARBA" id="ARBA00022989"/>
    </source>
</evidence>
<proteinExistence type="inferred from homology"/>
<dbReference type="PANTHER" id="PTHR24092">
    <property type="entry name" value="PROBABLE PHOSPHOLIPID-TRANSPORTING ATPASE"/>
    <property type="match status" value="1"/>
</dbReference>
<evidence type="ECO:0000256" key="12">
    <source>
        <dbReference type="ARBA" id="ARBA00034036"/>
    </source>
</evidence>
<evidence type="ECO:0000256" key="13">
    <source>
        <dbReference type="SAM" id="Phobius"/>
    </source>
</evidence>
<keyword evidence="4 13" id="KW-0812">Transmembrane</keyword>
<dbReference type="Proteomes" id="UP001279734">
    <property type="component" value="Unassembled WGS sequence"/>
</dbReference>
<evidence type="ECO:0000313" key="16">
    <source>
        <dbReference type="Proteomes" id="UP001279734"/>
    </source>
</evidence>
<dbReference type="InterPro" id="IPR023298">
    <property type="entry name" value="ATPase_P-typ_TM_dom_sf"/>
</dbReference>
<evidence type="ECO:0000313" key="15">
    <source>
        <dbReference type="EMBL" id="GMH22547.1"/>
    </source>
</evidence>
<dbReference type="GO" id="GO:0016887">
    <property type="term" value="F:ATP hydrolysis activity"/>
    <property type="evidence" value="ECO:0007669"/>
    <property type="project" value="InterPro"/>
</dbReference>
<evidence type="ECO:0000256" key="6">
    <source>
        <dbReference type="ARBA" id="ARBA00022741"/>
    </source>
</evidence>
<evidence type="ECO:0000256" key="11">
    <source>
        <dbReference type="ARBA" id="ARBA00023136"/>
    </source>
</evidence>
<organism evidence="15 16">
    <name type="scientific">Nepenthes gracilis</name>
    <name type="common">Slender pitcher plant</name>
    <dbReference type="NCBI Taxonomy" id="150966"/>
    <lineage>
        <taxon>Eukaryota</taxon>
        <taxon>Viridiplantae</taxon>
        <taxon>Streptophyta</taxon>
        <taxon>Embryophyta</taxon>
        <taxon>Tracheophyta</taxon>
        <taxon>Spermatophyta</taxon>
        <taxon>Magnoliopsida</taxon>
        <taxon>eudicotyledons</taxon>
        <taxon>Gunneridae</taxon>
        <taxon>Pentapetalae</taxon>
        <taxon>Caryophyllales</taxon>
        <taxon>Nepenthaceae</taxon>
        <taxon>Nepenthes</taxon>
    </lineage>
</organism>
<dbReference type="InterPro" id="IPR023214">
    <property type="entry name" value="HAD_sf"/>
</dbReference>
<dbReference type="GO" id="GO:0045332">
    <property type="term" value="P:phospholipid translocation"/>
    <property type="evidence" value="ECO:0007669"/>
    <property type="project" value="TreeGrafter"/>
</dbReference>
<keyword evidence="5" id="KW-0479">Metal-binding</keyword>
<dbReference type="SUPFAM" id="SSF81665">
    <property type="entry name" value="Calcium ATPase, transmembrane domain M"/>
    <property type="match status" value="1"/>
</dbReference>
<feature type="transmembrane region" description="Helical" evidence="13">
    <location>
        <begin position="193"/>
        <end position="210"/>
    </location>
</feature>
<dbReference type="InterPro" id="IPR036412">
    <property type="entry name" value="HAD-like_sf"/>
</dbReference>
<dbReference type="AlphaFoldDB" id="A0AAD3T5W2"/>
<sequence length="312" mass="34097">METAINIGFACSLLRQGMKQVPINVDSPNIKTLEKIGDKDVIAKVSQARVLKQITQRKDQLAASNAQSEATALIIDGKSLVYALEDDTECSFLELAIGCSSVVYCRSSPKQKALVTRLVKNGTGRTTLAIGDRANDVGMLHEAEIGVGISGAAGMQAVMSSDISIAQFWLVERLLLVHGHWCCRRISSMICYFFYKNITFAVSVFLYVAYTSSSAEPASLDWFLSLYSVLFTSFPVLYAQHDSVSSSLCSTMSASRMSFSAGFGYSAECSTAFIGRLTVSTLYSHFPSFNFEDKESYNSYRGNEFSCSAPLL</sequence>
<comment type="catalytic activity">
    <reaction evidence="12">
        <text>ATP + H2O + phospholipidSide 1 = ADP + phosphate + phospholipidSide 2.</text>
        <dbReference type="EC" id="7.6.2.1"/>
    </reaction>
</comment>
<comment type="similarity">
    <text evidence="2">Belongs to the cation transport ATPase (P-type) (TC 3.A.3) family. Type IV subfamily.</text>
</comment>
<gene>
    <name evidence="15" type="ORF">Nepgr_024390</name>
</gene>
<evidence type="ECO:0000256" key="4">
    <source>
        <dbReference type="ARBA" id="ARBA00022692"/>
    </source>
</evidence>
<dbReference type="GO" id="GO:0005886">
    <property type="term" value="C:plasma membrane"/>
    <property type="evidence" value="ECO:0007669"/>
    <property type="project" value="TreeGrafter"/>
</dbReference>
<keyword evidence="16" id="KW-1185">Reference proteome</keyword>
<evidence type="ECO:0000256" key="1">
    <source>
        <dbReference type="ARBA" id="ARBA00004141"/>
    </source>
</evidence>
<evidence type="ECO:0000256" key="2">
    <source>
        <dbReference type="ARBA" id="ARBA00008109"/>
    </source>
</evidence>
<evidence type="ECO:0000256" key="8">
    <source>
        <dbReference type="ARBA" id="ARBA00022842"/>
    </source>
</evidence>